<evidence type="ECO:0000313" key="1">
    <source>
        <dbReference type="EMBL" id="BBF79917.1"/>
    </source>
</evidence>
<reference evidence="2" key="1">
    <citation type="journal article" date="2017" name="Biotechnol. Biofuels">
        <title>Evaluation of environmental bacterial communities as a factor affecting the growth of duckweed Lemna minor.</title>
        <authorList>
            <person name="Ishizawa H."/>
            <person name="Kuroda M."/>
            <person name="Morikawa M."/>
            <person name="Ike M."/>
        </authorList>
    </citation>
    <scope>NUCLEOTIDE SEQUENCE [LARGE SCALE GENOMIC DNA]</scope>
    <source>
        <strain evidence="2">M6</strain>
    </source>
</reference>
<reference evidence="2" key="2">
    <citation type="journal article" date="2017" name="Plant Physiol. Biochem.">
        <title>Differential oxidative and antioxidative response of duckweed Lemna minor toward plant growth promoting/inhibiting bacteria.</title>
        <authorList>
            <person name="Ishizawa H."/>
            <person name="Kuroda M."/>
            <person name="Morikawa M."/>
            <person name="Ike M."/>
        </authorList>
    </citation>
    <scope>NUCLEOTIDE SEQUENCE [LARGE SCALE GENOMIC DNA]</scope>
    <source>
        <strain evidence="2">M6</strain>
    </source>
</reference>
<dbReference type="Proteomes" id="UP000278756">
    <property type="component" value="Chromosome 1"/>
</dbReference>
<dbReference type="EMBL" id="AP018827">
    <property type="protein sequence ID" value="BBF79917.1"/>
    <property type="molecule type" value="Genomic_DNA"/>
</dbReference>
<accession>A0A3G9FZU8</accession>
<name>A0A3G9FZU8_9CAUL</name>
<proteinExistence type="predicted"/>
<evidence type="ECO:0000313" key="2">
    <source>
        <dbReference type="Proteomes" id="UP000278756"/>
    </source>
</evidence>
<dbReference type="AlphaFoldDB" id="A0A3G9FZU8"/>
<gene>
    <name evidence="1" type="ORF">EM6_0494</name>
</gene>
<organism evidence="1 2">
    <name type="scientific">Asticcacaulis excentricus</name>
    <dbReference type="NCBI Taxonomy" id="78587"/>
    <lineage>
        <taxon>Bacteria</taxon>
        <taxon>Pseudomonadati</taxon>
        <taxon>Pseudomonadota</taxon>
        <taxon>Alphaproteobacteria</taxon>
        <taxon>Caulobacterales</taxon>
        <taxon>Caulobacteraceae</taxon>
        <taxon>Asticcacaulis</taxon>
    </lineage>
</organism>
<sequence>MQTTPPRPPIGALGGEFIKRQCIDSVELAAAPVADRIFLGNFLLEAILDPYGSDYSYDALGASTTLSIGDTANPAALAAAASTASAGTRKIMASVGIEKYPMPLWQVLGYASLEAAIAAQSRKNGTVNLYATIGGAAATGTVTWQIKGCDA</sequence>
<protein>
    <submittedName>
        <fullName evidence="1">Uncharacterized protein</fullName>
    </submittedName>
</protein>